<dbReference type="PANTHER" id="PTHR33751">
    <property type="entry name" value="CBB3-TYPE CYTOCHROME C OXIDASE SUBUNIT FIXP"/>
    <property type="match status" value="1"/>
</dbReference>
<dbReference type="SUPFAM" id="SSF46626">
    <property type="entry name" value="Cytochrome c"/>
    <property type="match status" value="1"/>
</dbReference>
<keyword evidence="9" id="KW-1185">Reference proteome</keyword>
<keyword evidence="6" id="KW-0812">Transmembrane</keyword>
<sequence length="343" mass="37854">MKFRNYLDTIADIGLYPMVSLLLFVVFFAGLIAYVFALKKKDVKEMSNLPLDDGTLKRVLSTVLFVFAGTAAMAQDAQKPAAAGNDELIMYVVLVVVFFVALLLVSILIQVFSLARRMSGHTEADHQESTIFSEKWWKRFGGVTVELSEEDKILIKEHDYDGIQELDNRMPPWLALMFQGTIVFAVIYLLIYHVFSVGDLPAAELEKDLQAAAVQKAAFLEKAGAKIDETTVTLVNEPEALAKGKVIFTTNCAACHAEDGGGTVGPNLTDDYWLHGGDIKDVFRVIKHGVPEKGMIAWEKQLKPQEIQYVASFIVSELHGSKPAAPKEPQGELYKAETAPVAN</sequence>
<feature type="domain" description="Cytochrome c" evidence="7">
    <location>
        <begin position="239"/>
        <end position="318"/>
    </location>
</feature>
<dbReference type="Gene3D" id="6.10.280.130">
    <property type="match status" value="1"/>
</dbReference>
<dbReference type="InterPro" id="IPR032858">
    <property type="entry name" value="CcoP_N"/>
</dbReference>
<evidence type="ECO:0000256" key="1">
    <source>
        <dbReference type="ARBA" id="ARBA00022617"/>
    </source>
</evidence>
<feature type="region of interest" description="Disordered" evidence="5">
    <location>
        <begin position="321"/>
        <end position="343"/>
    </location>
</feature>
<dbReference type="Pfam" id="PF13442">
    <property type="entry name" value="Cytochrome_CBB3"/>
    <property type="match status" value="1"/>
</dbReference>
<feature type="transmembrane region" description="Helical" evidence="6">
    <location>
        <begin position="89"/>
        <end position="109"/>
    </location>
</feature>
<evidence type="ECO:0000256" key="4">
    <source>
        <dbReference type="PROSITE-ProRule" id="PRU00433"/>
    </source>
</evidence>
<protein>
    <recommendedName>
        <fullName evidence="7">Cytochrome c domain-containing protein</fullName>
    </recommendedName>
</protein>
<reference evidence="9" key="1">
    <citation type="journal article" date="2019" name="Int. J. Syst. Evol. Microbiol.">
        <title>The Global Catalogue of Microorganisms (GCM) 10K type strain sequencing project: providing services to taxonomists for standard genome sequencing and annotation.</title>
        <authorList>
            <consortium name="The Broad Institute Genomics Platform"/>
            <consortium name="The Broad Institute Genome Sequencing Center for Infectious Disease"/>
            <person name="Wu L."/>
            <person name="Ma J."/>
        </authorList>
    </citation>
    <scope>NUCLEOTIDE SEQUENCE [LARGE SCALE GENOMIC DNA]</scope>
    <source>
        <strain evidence="9">JCM 31920</strain>
    </source>
</reference>
<keyword evidence="6" id="KW-0472">Membrane</keyword>
<keyword evidence="3 4" id="KW-0408">Iron</keyword>
<gene>
    <name evidence="8" type="ORF">GCM10023091_26040</name>
</gene>
<feature type="transmembrane region" description="Helical" evidence="6">
    <location>
        <begin position="173"/>
        <end position="195"/>
    </location>
</feature>
<proteinExistence type="predicted"/>
<dbReference type="Gene3D" id="1.10.760.10">
    <property type="entry name" value="Cytochrome c-like domain"/>
    <property type="match status" value="1"/>
</dbReference>
<feature type="transmembrane region" description="Helical" evidence="6">
    <location>
        <begin position="15"/>
        <end position="38"/>
    </location>
</feature>
<evidence type="ECO:0000256" key="2">
    <source>
        <dbReference type="ARBA" id="ARBA00022723"/>
    </source>
</evidence>
<keyword evidence="6" id="KW-1133">Transmembrane helix</keyword>
<dbReference type="InterPro" id="IPR036909">
    <property type="entry name" value="Cyt_c-like_dom_sf"/>
</dbReference>
<dbReference type="PANTHER" id="PTHR33751:SF1">
    <property type="entry name" value="CBB3-TYPE CYTOCHROME C OXIDASE SUBUNIT FIXP"/>
    <property type="match status" value="1"/>
</dbReference>
<evidence type="ECO:0000256" key="5">
    <source>
        <dbReference type="SAM" id="MobiDB-lite"/>
    </source>
</evidence>
<evidence type="ECO:0000256" key="6">
    <source>
        <dbReference type="SAM" id="Phobius"/>
    </source>
</evidence>
<dbReference type="InterPro" id="IPR009056">
    <property type="entry name" value="Cyt_c-like_dom"/>
</dbReference>
<dbReference type="InterPro" id="IPR050597">
    <property type="entry name" value="Cytochrome_c_Oxidase_Subunit"/>
</dbReference>
<accession>A0ABP8M1N1</accession>
<dbReference type="PROSITE" id="PS51007">
    <property type="entry name" value="CYTC"/>
    <property type="match status" value="1"/>
</dbReference>
<name>A0ABP8M1N1_9BACT</name>
<keyword evidence="1 4" id="KW-0349">Heme</keyword>
<dbReference type="Pfam" id="PF14715">
    <property type="entry name" value="FixP_N"/>
    <property type="match status" value="1"/>
</dbReference>
<evidence type="ECO:0000313" key="8">
    <source>
        <dbReference type="EMBL" id="GAA4441169.1"/>
    </source>
</evidence>
<dbReference type="RefSeq" id="WP_345029815.1">
    <property type="nucleotide sequence ID" value="NZ_BAABEY010000025.1"/>
</dbReference>
<comment type="caution">
    <text evidence="8">The sequence shown here is derived from an EMBL/GenBank/DDBJ whole genome shotgun (WGS) entry which is preliminary data.</text>
</comment>
<dbReference type="Proteomes" id="UP001501508">
    <property type="component" value="Unassembled WGS sequence"/>
</dbReference>
<dbReference type="EMBL" id="BAABEY010000025">
    <property type="protein sequence ID" value="GAA4441169.1"/>
    <property type="molecule type" value="Genomic_DNA"/>
</dbReference>
<evidence type="ECO:0000259" key="7">
    <source>
        <dbReference type="PROSITE" id="PS51007"/>
    </source>
</evidence>
<dbReference type="InterPro" id="IPR038414">
    <property type="entry name" value="CcoP_N_sf"/>
</dbReference>
<evidence type="ECO:0000313" key="9">
    <source>
        <dbReference type="Proteomes" id="UP001501508"/>
    </source>
</evidence>
<organism evidence="8 9">
    <name type="scientific">Ravibacter arvi</name>
    <dbReference type="NCBI Taxonomy" id="2051041"/>
    <lineage>
        <taxon>Bacteria</taxon>
        <taxon>Pseudomonadati</taxon>
        <taxon>Bacteroidota</taxon>
        <taxon>Cytophagia</taxon>
        <taxon>Cytophagales</taxon>
        <taxon>Spirosomataceae</taxon>
        <taxon>Ravibacter</taxon>
    </lineage>
</organism>
<evidence type="ECO:0000256" key="3">
    <source>
        <dbReference type="ARBA" id="ARBA00023004"/>
    </source>
</evidence>
<keyword evidence="2 4" id="KW-0479">Metal-binding</keyword>
<feature type="transmembrane region" description="Helical" evidence="6">
    <location>
        <begin position="59"/>
        <end position="77"/>
    </location>
</feature>